<dbReference type="PATRIC" id="fig|1158610.3.peg.2414"/>
<feature type="transmembrane region" description="Helical" evidence="12">
    <location>
        <begin position="36"/>
        <end position="57"/>
    </location>
</feature>
<evidence type="ECO:0000256" key="4">
    <source>
        <dbReference type="ARBA" id="ARBA00022475"/>
    </source>
</evidence>
<protein>
    <recommendedName>
        <fullName evidence="3">histidine kinase</fullName>
        <ecNumber evidence="3">2.7.13.3</ecNumber>
    </recommendedName>
</protein>
<evidence type="ECO:0000256" key="11">
    <source>
        <dbReference type="ARBA" id="ARBA00023136"/>
    </source>
</evidence>
<evidence type="ECO:0000256" key="12">
    <source>
        <dbReference type="SAM" id="Phobius"/>
    </source>
</evidence>
<dbReference type="GO" id="GO:0016036">
    <property type="term" value="P:cellular response to phosphate starvation"/>
    <property type="evidence" value="ECO:0007669"/>
    <property type="project" value="TreeGrafter"/>
</dbReference>
<keyword evidence="6" id="KW-0808">Transferase</keyword>
<dbReference type="CDD" id="cd00082">
    <property type="entry name" value="HisKA"/>
    <property type="match status" value="1"/>
</dbReference>
<dbReference type="InterPro" id="IPR036890">
    <property type="entry name" value="HATPase_C_sf"/>
</dbReference>
<dbReference type="Pfam" id="PF02518">
    <property type="entry name" value="HATPase_c"/>
    <property type="match status" value="1"/>
</dbReference>
<dbReference type="eggNOG" id="COG2205">
    <property type="taxonomic scope" value="Bacteria"/>
</dbReference>
<comment type="subcellular location">
    <subcellularLocation>
        <location evidence="2">Cell membrane</location>
        <topology evidence="2">Multi-pass membrane protein</topology>
    </subcellularLocation>
</comment>
<feature type="domain" description="Histidine kinase" evidence="13">
    <location>
        <begin position="118"/>
        <end position="323"/>
    </location>
</feature>
<dbReference type="InterPro" id="IPR050351">
    <property type="entry name" value="BphY/WalK/GraS-like"/>
</dbReference>
<comment type="catalytic activity">
    <reaction evidence="1">
        <text>ATP + protein L-histidine = ADP + protein N-phospho-L-histidine.</text>
        <dbReference type="EC" id="2.7.13.3"/>
    </reaction>
</comment>
<sequence>MKLFIREIRIRFSFQLGLVGSILLLIWLDGYQNIRLLFYLFFLSLLLICLYWGLHYYNQRKFYKKLTNPQLIYTELNELKTPVGKALDQLFKNQYKSYYQETTSLKMTQKQQREFMDLWIHQMKTPLAVIELLLQEEPVDIESLAEETDRLNDGLMVALTMSRIQNLQDDFVIKPLVISELAKKVIQEHKQTFIRSQVYPKLEFPTTVQIQSDQKWLHFILYQLLSNAIKYSKDGGVVTIYGEERKDSYAVVVKDEGIGIPEADLPKIFQPFFTGENGRKQQEATGMGLYLSEKAATDLGIILSVESKIEVGTSVTLLFSNWTIIK</sequence>
<evidence type="ECO:0000256" key="5">
    <source>
        <dbReference type="ARBA" id="ARBA00022553"/>
    </source>
</evidence>
<evidence type="ECO:0000256" key="2">
    <source>
        <dbReference type="ARBA" id="ARBA00004651"/>
    </source>
</evidence>
<dbReference type="InterPro" id="IPR005467">
    <property type="entry name" value="His_kinase_dom"/>
</dbReference>
<dbReference type="PROSITE" id="PS50109">
    <property type="entry name" value="HIS_KIN"/>
    <property type="match status" value="1"/>
</dbReference>
<keyword evidence="8" id="KW-0418">Kinase</keyword>
<name>R3TM36_9ENTE</name>
<dbReference type="HOGENOM" id="CLU_000445_13_1_9"/>
<keyword evidence="5" id="KW-0597">Phosphoprotein</keyword>
<evidence type="ECO:0000256" key="7">
    <source>
        <dbReference type="ARBA" id="ARBA00022692"/>
    </source>
</evidence>
<reference evidence="14 15" key="1">
    <citation type="submission" date="2013-02" db="EMBL/GenBank/DDBJ databases">
        <title>The Genome Sequence of Enterococcus phoeniculicola BAA-412.</title>
        <authorList>
            <consortium name="The Broad Institute Genome Sequencing Platform"/>
            <consortium name="The Broad Institute Genome Sequencing Center for Infectious Disease"/>
            <person name="Earl A.M."/>
            <person name="Gilmore M.S."/>
            <person name="Lebreton F."/>
            <person name="Walker B."/>
            <person name="Young S.K."/>
            <person name="Zeng Q."/>
            <person name="Gargeya S."/>
            <person name="Fitzgerald M."/>
            <person name="Haas B."/>
            <person name="Abouelleil A."/>
            <person name="Alvarado L."/>
            <person name="Arachchi H.M."/>
            <person name="Berlin A.M."/>
            <person name="Chapman S.B."/>
            <person name="Dewar J."/>
            <person name="Goldberg J."/>
            <person name="Griggs A."/>
            <person name="Gujja S."/>
            <person name="Hansen M."/>
            <person name="Howarth C."/>
            <person name="Imamovic A."/>
            <person name="Larimer J."/>
            <person name="McCowan C."/>
            <person name="Murphy C."/>
            <person name="Neiman D."/>
            <person name="Pearson M."/>
            <person name="Priest M."/>
            <person name="Roberts A."/>
            <person name="Saif S."/>
            <person name="Shea T."/>
            <person name="Sisk P."/>
            <person name="Sykes S."/>
            <person name="Wortman J."/>
            <person name="Nusbaum C."/>
            <person name="Birren B."/>
        </authorList>
    </citation>
    <scope>NUCLEOTIDE SEQUENCE [LARGE SCALE GENOMIC DNA]</scope>
    <source>
        <strain evidence="14 15">ATCC BAA-412</strain>
    </source>
</reference>
<evidence type="ECO:0000256" key="6">
    <source>
        <dbReference type="ARBA" id="ARBA00022679"/>
    </source>
</evidence>
<dbReference type="PANTHER" id="PTHR45453:SF2">
    <property type="entry name" value="HISTIDINE KINASE"/>
    <property type="match status" value="1"/>
</dbReference>
<accession>R3TM36</accession>
<dbReference type="SMART" id="SM00387">
    <property type="entry name" value="HATPase_c"/>
    <property type="match status" value="1"/>
</dbReference>
<comment type="caution">
    <text evidence="14">The sequence shown here is derived from an EMBL/GenBank/DDBJ whole genome shotgun (WGS) entry which is preliminary data.</text>
</comment>
<dbReference type="GO" id="GO:0000155">
    <property type="term" value="F:phosphorelay sensor kinase activity"/>
    <property type="evidence" value="ECO:0007669"/>
    <property type="project" value="InterPro"/>
</dbReference>
<evidence type="ECO:0000259" key="13">
    <source>
        <dbReference type="PROSITE" id="PS50109"/>
    </source>
</evidence>
<dbReference type="GO" id="GO:0004721">
    <property type="term" value="F:phosphoprotein phosphatase activity"/>
    <property type="evidence" value="ECO:0007669"/>
    <property type="project" value="TreeGrafter"/>
</dbReference>
<dbReference type="InterPro" id="IPR003661">
    <property type="entry name" value="HisK_dim/P_dom"/>
</dbReference>
<keyword evidence="7 12" id="KW-0812">Transmembrane</keyword>
<evidence type="ECO:0000256" key="1">
    <source>
        <dbReference type="ARBA" id="ARBA00000085"/>
    </source>
</evidence>
<evidence type="ECO:0000256" key="3">
    <source>
        <dbReference type="ARBA" id="ARBA00012438"/>
    </source>
</evidence>
<evidence type="ECO:0000256" key="8">
    <source>
        <dbReference type="ARBA" id="ARBA00022777"/>
    </source>
</evidence>
<keyword evidence="11 12" id="KW-0472">Membrane</keyword>
<dbReference type="RefSeq" id="WP_010769080.1">
    <property type="nucleotide sequence ID" value="NZ_ASWE01000001.1"/>
</dbReference>
<dbReference type="PANTHER" id="PTHR45453">
    <property type="entry name" value="PHOSPHATE REGULON SENSOR PROTEIN PHOR"/>
    <property type="match status" value="1"/>
</dbReference>
<keyword evidence="4" id="KW-1003">Cell membrane</keyword>
<evidence type="ECO:0000313" key="14">
    <source>
        <dbReference type="EMBL" id="EOL42088.1"/>
    </source>
</evidence>
<dbReference type="EC" id="2.7.13.3" evidence="3"/>
<evidence type="ECO:0000256" key="10">
    <source>
        <dbReference type="ARBA" id="ARBA00023012"/>
    </source>
</evidence>
<evidence type="ECO:0000313" key="15">
    <source>
        <dbReference type="Proteomes" id="UP000013785"/>
    </source>
</evidence>
<dbReference type="Proteomes" id="UP000013785">
    <property type="component" value="Unassembled WGS sequence"/>
</dbReference>
<keyword evidence="9 12" id="KW-1133">Transmembrane helix</keyword>
<gene>
    <name evidence="14" type="ORF">UC3_02436</name>
</gene>
<organism evidence="14 15">
    <name type="scientific">Enterococcus phoeniculicola ATCC BAA-412</name>
    <dbReference type="NCBI Taxonomy" id="1158610"/>
    <lineage>
        <taxon>Bacteria</taxon>
        <taxon>Bacillati</taxon>
        <taxon>Bacillota</taxon>
        <taxon>Bacilli</taxon>
        <taxon>Lactobacillales</taxon>
        <taxon>Enterococcaceae</taxon>
        <taxon>Enterococcus</taxon>
    </lineage>
</organism>
<feature type="transmembrane region" description="Helical" evidence="12">
    <location>
        <begin position="12"/>
        <end position="30"/>
    </location>
</feature>
<dbReference type="InterPro" id="IPR003594">
    <property type="entry name" value="HATPase_dom"/>
</dbReference>
<keyword evidence="15" id="KW-1185">Reference proteome</keyword>
<dbReference type="Gene3D" id="3.30.565.10">
    <property type="entry name" value="Histidine kinase-like ATPase, C-terminal domain"/>
    <property type="match status" value="1"/>
</dbReference>
<dbReference type="EMBL" id="AJAT01000017">
    <property type="protein sequence ID" value="EOL42088.1"/>
    <property type="molecule type" value="Genomic_DNA"/>
</dbReference>
<evidence type="ECO:0000256" key="9">
    <source>
        <dbReference type="ARBA" id="ARBA00022989"/>
    </source>
</evidence>
<dbReference type="GO" id="GO:0005886">
    <property type="term" value="C:plasma membrane"/>
    <property type="evidence" value="ECO:0007669"/>
    <property type="project" value="UniProtKB-SubCell"/>
</dbReference>
<proteinExistence type="predicted"/>
<dbReference type="AlphaFoldDB" id="R3TM36"/>
<dbReference type="STRING" id="154621.RV11_GL003418"/>
<dbReference type="InterPro" id="IPR004358">
    <property type="entry name" value="Sig_transdc_His_kin-like_C"/>
</dbReference>
<keyword evidence="10" id="KW-0902">Two-component regulatory system</keyword>
<dbReference type="PRINTS" id="PR00344">
    <property type="entry name" value="BCTRLSENSOR"/>
</dbReference>
<dbReference type="SUPFAM" id="SSF55874">
    <property type="entry name" value="ATPase domain of HSP90 chaperone/DNA topoisomerase II/histidine kinase"/>
    <property type="match status" value="1"/>
</dbReference>
<dbReference type="OrthoDB" id="9780487at2"/>